<dbReference type="SUPFAM" id="SSF53474">
    <property type="entry name" value="alpha/beta-Hydrolases"/>
    <property type="match status" value="1"/>
</dbReference>
<dbReference type="RefSeq" id="WP_121522642.1">
    <property type="nucleotide sequence ID" value="NZ_RCHR01000003.1"/>
</dbReference>
<keyword evidence="4" id="KW-1185">Reference proteome</keyword>
<dbReference type="GO" id="GO:0006508">
    <property type="term" value="P:proteolysis"/>
    <property type="evidence" value="ECO:0007669"/>
    <property type="project" value="InterPro"/>
</dbReference>
<dbReference type="GO" id="GO:0008236">
    <property type="term" value="F:serine-type peptidase activity"/>
    <property type="evidence" value="ECO:0007669"/>
    <property type="project" value="InterPro"/>
</dbReference>
<dbReference type="PANTHER" id="PTHR22946:SF9">
    <property type="entry name" value="POLYKETIDE TRANSFERASE AF380"/>
    <property type="match status" value="1"/>
</dbReference>
<keyword evidence="1" id="KW-0378">Hydrolase</keyword>
<dbReference type="Proteomes" id="UP000270219">
    <property type="component" value="Unassembled WGS sequence"/>
</dbReference>
<evidence type="ECO:0000259" key="2">
    <source>
        <dbReference type="Pfam" id="PF00326"/>
    </source>
</evidence>
<dbReference type="PANTHER" id="PTHR22946">
    <property type="entry name" value="DIENELACTONE HYDROLASE DOMAIN-CONTAINING PROTEIN-RELATED"/>
    <property type="match status" value="1"/>
</dbReference>
<dbReference type="EMBL" id="RCHR01000003">
    <property type="protein sequence ID" value="RLL45053.1"/>
    <property type="molecule type" value="Genomic_DNA"/>
</dbReference>
<dbReference type="AlphaFoldDB" id="A0A498DBE1"/>
<dbReference type="InterPro" id="IPR029058">
    <property type="entry name" value="AB_hydrolase_fold"/>
</dbReference>
<dbReference type="OrthoDB" id="31158at2"/>
<dbReference type="InterPro" id="IPR001375">
    <property type="entry name" value="Peptidase_S9_cat"/>
</dbReference>
<dbReference type="NCBIfam" id="NF007857">
    <property type="entry name" value="PRK10566.1"/>
    <property type="match status" value="1"/>
</dbReference>
<reference evidence="3 4" key="1">
    <citation type="submission" date="2018-10" db="EMBL/GenBank/DDBJ databases">
        <title>Oceanobacillus sp. YLB-02 draft genome.</title>
        <authorList>
            <person name="Yu L."/>
        </authorList>
    </citation>
    <scope>NUCLEOTIDE SEQUENCE [LARGE SCALE GENOMIC DNA]</scope>
    <source>
        <strain evidence="3 4">YLB-02</strain>
    </source>
</reference>
<dbReference type="InterPro" id="IPR050261">
    <property type="entry name" value="FrsA_esterase"/>
</dbReference>
<dbReference type="Pfam" id="PF00326">
    <property type="entry name" value="Peptidase_S9"/>
    <property type="match status" value="1"/>
</dbReference>
<feature type="domain" description="Peptidase S9 prolyl oligopeptidase catalytic" evidence="2">
    <location>
        <begin position="88"/>
        <end position="242"/>
    </location>
</feature>
<proteinExistence type="predicted"/>
<evidence type="ECO:0000313" key="4">
    <source>
        <dbReference type="Proteomes" id="UP000270219"/>
    </source>
</evidence>
<sequence>MIAVINEDINGIPSLVVVESDKEKQPLPVIVYFHGITSAKEHNLDTAFLLAQKGFRVILPDAMHHGERENGISPVKRTFAFWDMVIQNVKELETMKDYLENKGLIDKGRLGVAGTSMGGITTAAALRKYQWIKVAAIMMGSPKLTKFTEELVENYRNATQLPVTDEEIQQLYERVKEYDLSREIEQLNQRPLLLWHGEEDNVVPFNHSLSFYEEARELYNDSDRIRHIREANRDHKVSRPAKLELVEWFRRYL</sequence>
<comment type="caution">
    <text evidence="3">The sequence shown here is derived from an EMBL/GenBank/DDBJ whole genome shotgun (WGS) entry which is preliminary data.</text>
</comment>
<protein>
    <submittedName>
        <fullName evidence="3">Esterase</fullName>
    </submittedName>
</protein>
<gene>
    <name evidence="3" type="ORF">D8M04_09270</name>
</gene>
<name>A0A498DBE1_9BACI</name>
<dbReference type="GO" id="GO:0052689">
    <property type="term" value="F:carboxylic ester hydrolase activity"/>
    <property type="evidence" value="ECO:0007669"/>
    <property type="project" value="UniProtKB-ARBA"/>
</dbReference>
<accession>A0A498DBE1</accession>
<dbReference type="Gene3D" id="3.40.50.1820">
    <property type="entry name" value="alpha/beta hydrolase"/>
    <property type="match status" value="1"/>
</dbReference>
<organism evidence="3 4">
    <name type="scientific">Oceanobacillus piezotolerans</name>
    <dbReference type="NCBI Taxonomy" id="2448030"/>
    <lineage>
        <taxon>Bacteria</taxon>
        <taxon>Bacillati</taxon>
        <taxon>Bacillota</taxon>
        <taxon>Bacilli</taxon>
        <taxon>Bacillales</taxon>
        <taxon>Bacillaceae</taxon>
        <taxon>Oceanobacillus</taxon>
    </lineage>
</organism>
<evidence type="ECO:0000313" key="3">
    <source>
        <dbReference type="EMBL" id="RLL45053.1"/>
    </source>
</evidence>
<evidence type="ECO:0000256" key="1">
    <source>
        <dbReference type="ARBA" id="ARBA00022801"/>
    </source>
</evidence>